<feature type="compositionally biased region" description="Basic residues" evidence="1">
    <location>
        <begin position="1"/>
        <end position="12"/>
    </location>
</feature>
<feature type="region of interest" description="Disordered" evidence="1">
    <location>
        <begin position="1"/>
        <end position="39"/>
    </location>
</feature>
<feature type="compositionally biased region" description="Basic and acidic residues" evidence="1">
    <location>
        <begin position="17"/>
        <end position="32"/>
    </location>
</feature>
<evidence type="ECO:0000313" key="3">
    <source>
        <dbReference type="Proteomes" id="UP001187315"/>
    </source>
</evidence>
<accession>A0AA88MAH3</accession>
<organism evidence="2 3">
    <name type="scientific">Tachysurus vachellii</name>
    <name type="common">Darkbarbel catfish</name>
    <name type="synonym">Pelteobagrus vachellii</name>
    <dbReference type="NCBI Taxonomy" id="175792"/>
    <lineage>
        <taxon>Eukaryota</taxon>
        <taxon>Metazoa</taxon>
        <taxon>Chordata</taxon>
        <taxon>Craniata</taxon>
        <taxon>Vertebrata</taxon>
        <taxon>Euteleostomi</taxon>
        <taxon>Actinopterygii</taxon>
        <taxon>Neopterygii</taxon>
        <taxon>Teleostei</taxon>
        <taxon>Ostariophysi</taxon>
        <taxon>Siluriformes</taxon>
        <taxon>Bagridae</taxon>
        <taxon>Tachysurus</taxon>
    </lineage>
</organism>
<sequence length="121" mass="13956">MLQRGRERKRKCSSQQRLDDEAGEDETKRKSAADMPVRDSAVVTRHLIMPRGAEQRPDSLSFINVALCSASHQRCNAGAKTRLLHLHVDKEHHIHRASRTTRHDAEIVSCAHERRKQEMER</sequence>
<protein>
    <submittedName>
        <fullName evidence="2">Uncharacterized protein</fullName>
    </submittedName>
</protein>
<evidence type="ECO:0000313" key="2">
    <source>
        <dbReference type="EMBL" id="KAK2831812.1"/>
    </source>
</evidence>
<comment type="caution">
    <text evidence="2">The sequence shown here is derived from an EMBL/GenBank/DDBJ whole genome shotgun (WGS) entry which is preliminary data.</text>
</comment>
<dbReference type="EMBL" id="JAVHJS010000017">
    <property type="protein sequence ID" value="KAK2831812.1"/>
    <property type="molecule type" value="Genomic_DNA"/>
</dbReference>
<reference evidence="2" key="1">
    <citation type="submission" date="2023-08" db="EMBL/GenBank/DDBJ databases">
        <title>Pelteobagrus vachellii genome.</title>
        <authorList>
            <person name="Liu H."/>
        </authorList>
    </citation>
    <scope>NUCLEOTIDE SEQUENCE</scope>
    <source>
        <strain evidence="2">PRFRI_2022a</strain>
        <tissue evidence="2">Muscle</tissue>
    </source>
</reference>
<keyword evidence="3" id="KW-1185">Reference proteome</keyword>
<name>A0AA88MAH3_TACVA</name>
<evidence type="ECO:0000256" key="1">
    <source>
        <dbReference type="SAM" id="MobiDB-lite"/>
    </source>
</evidence>
<gene>
    <name evidence="2" type="ORF">Q7C36_016898</name>
</gene>
<proteinExistence type="predicted"/>
<dbReference type="AlphaFoldDB" id="A0AA88MAH3"/>
<dbReference type="Proteomes" id="UP001187315">
    <property type="component" value="Unassembled WGS sequence"/>
</dbReference>